<name>A0ABS6B205_9NOCA</name>
<dbReference type="RefSeq" id="WP_215919439.1">
    <property type="nucleotide sequence ID" value="NZ_JAHKNI010000007.1"/>
</dbReference>
<evidence type="ECO:0000313" key="4">
    <source>
        <dbReference type="Proteomes" id="UP000733379"/>
    </source>
</evidence>
<dbReference type="InterPro" id="IPR036812">
    <property type="entry name" value="NAD(P)_OxRdtase_dom_sf"/>
</dbReference>
<dbReference type="InterPro" id="IPR023210">
    <property type="entry name" value="NADP_OxRdtase_dom"/>
</dbReference>
<evidence type="ECO:0000259" key="2">
    <source>
        <dbReference type="Pfam" id="PF00248"/>
    </source>
</evidence>
<dbReference type="InterPro" id="IPR020471">
    <property type="entry name" value="AKR"/>
</dbReference>
<sequence>MTTKALTTTELGSTGMQITRVGFGAWAIGGGEWEFGWGPQQDSESIATIQHALEAGVNWIDTAAAYGFGRSERVVGVALRDSEKRPFVFTKCSLLDDGTGHVRHSLRRDSVLREAEASLERLGVDAIDLYQIHWPDPDSDIEEGWAALAELKEQGIVRHIGVSNFDVAQLRRIASIAPVETLQPPYSLVDRAAEAEALPYAEKTGIGVIVYSPMGSGLLTGAMTRERAAQLPGNDWRAHDARFTEPQLSHHLSTTQRLRTVADRYGLTPGAVAVAWTLSNPAVDAAITGYRRPEQVDPIIAAADLRLTENDLAEIDPQRQP</sequence>
<keyword evidence="4" id="KW-1185">Reference proteome</keyword>
<proteinExistence type="predicted"/>
<dbReference type="SUPFAM" id="SSF51430">
    <property type="entry name" value="NAD(P)-linked oxidoreductase"/>
    <property type="match status" value="1"/>
</dbReference>
<evidence type="ECO:0000313" key="3">
    <source>
        <dbReference type="EMBL" id="MBU3064332.1"/>
    </source>
</evidence>
<comment type="caution">
    <text evidence="3">The sequence shown here is derived from an EMBL/GenBank/DDBJ whole genome shotgun (WGS) entry which is preliminary data.</text>
</comment>
<reference evidence="3 4" key="1">
    <citation type="submission" date="2021-06" db="EMBL/GenBank/DDBJ databases">
        <title>Actinomycetes sequencing.</title>
        <authorList>
            <person name="Shan Q."/>
        </authorList>
    </citation>
    <scope>NUCLEOTIDE SEQUENCE [LARGE SCALE GENOMIC DNA]</scope>
    <source>
        <strain evidence="3 4">NEAU-G5</strain>
    </source>
</reference>
<evidence type="ECO:0000256" key="1">
    <source>
        <dbReference type="ARBA" id="ARBA00023002"/>
    </source>
</evidence>
<feature type="domain" description="NADP-dependent oxidoreductase" evidence="2">
    <location>
        <begin position="21"/>
        <end position="316"/>
    </location>
</feature>
<dbReference type="Pfam" id="PF00248">
    <property type="entry name" value="Aldo_ket_red"/>
    <property type="match status" value="1"/>
</dbReference>
<dbReference type="PANTHER" id="PTHR43364:SF4">
    <property type="entry name" value="NAD(P)-LINKED OXIDOREDUCTASE SUPERFAMILY PROTEIN"/>
    <property type="match status" value="1"/>
</dbReference>
<dbReference type="Proteomes" id="UP000733379">
    <property type="component" value="Unassembled WGS sequence"/>
</dbReference>
<dbReference type="CDD" id="cd19102">
    <property type="entry name" value="AKR_unchar"/>
    <property type="match status" value="1"/>
</dbReference>
<accession>A0ABS6B205</accession>
<dbReference type="PROSITE" id="PS00062">
    <property type="entry name" value="ALDOKETO_REDUCTASE_2"/>
    <property type="match status" value="1"/>
</dbReference>
<dbReference type="InterPro" id="IPR050523">
    <property type="entry name" value="AKR_Detox_Biosynth"/>
</dbReference>
<dbReference type="PRINTS" id="PR00069">
    <property type="entry name" value="ALDKETRDTASE"/>
</dbReference>
<dbReference type="PANTHER" id="PTHR43364">
    <property type="entry name" value="NADH-SPECIFIC METHYLGLYOXAL REDUCTASE-RELATED"/>
    <property type="match status" value="1"/>
</dbReference>
<dbReference type="EMBL" id="JAHKNI010000007">
    <property type="protein sequence ID" value="MBU3064332.1"/>
    <property type="molecule type" value="Genomic_DNA"/>
</dbReference>
<dbReference type="Gene3D" id="3.20.20.100">
    <property type="entry name" value="NADP-dependent oxidoreductase domain"/>
    <property type="match status" value="1"/>
</dbReference>
<dbReference type="InterPro" id="IPR018170">
    <property type="entry name" value="Aldo/ket_reductase_CS"/>
</dbReference>
<gene>
    <name evidence="3" type="ORF">KO481_22710</name>
</gene>
<organism evidence="3 4">
    <name type="scientific">Nocardia albiluteola</name>
    <dbReference type="NCBI Taxonomy" id="2842303"/>
    <lineage>
        <taxon>Bacteria</taxon>
        <taxon>Bacillati</taxon>
        <taxon>Actinomycetota</taxon>
        <taxon>Actinomycetes</taxon>
        <taxon>Mycobacteriales</taxon>
        <taxon>Nocardiaceae</taxon>
        <taxon>Nocardia</taxon>
    </lineage>
</organism>
<protein>
    <submittedName>
        <fullName evidence="3">Aldo/keto reductase</fullName>
    </submittedName>
</protein>
<keyword evidence="1" id="KW-0560">Oxidoreductase</keyword>